<dbReference type="GO" id="GO:0005829">
    <property type="term" value="C:cytosol"/>
    <property type="evidence" value="ECO:0007669"/>
    <property type="project" value="TreeGrafter"/>
</dbReference>
<organism evidence="5">
    <name type="scientific">Serratia fonticola</name>
    <dbReference type="NCBI Taxonomy" id="47917"/>
    <lineage>
        <taxon>Bacteria</taxon>
        <taxon>Pseudomonadati</taxon>
        <taxon>Pseudomonadota</taxon>
        <taxon>Gammaproteobacteria</taxon>
        <taxon>Enterobacterales</taxon>
        <taxon>Yersiniaceae</taxon>
        <taxon>Serratia</taxon>
    </lineage>
</organism>
<name>A0A542BTX3_SERFO</name>
<keyword evidence="2" id="KW-0378">Hydrolase</keyword>
<dbReference type="InterPro" id="IPR036397">
    <property type="entry name" value="RNaseH_sf"/>
</dbReference>
<dbReference type="GO" id="GO:0006259">
    <property type="term" value="P:DNA metabolic process"/>
    <property type="evidence" value="ECO:0007669"/>
    <property type="project" value="UniProtKB-ARBA"/>
</dbReference>
<dbReference type="GO" id="GO:0003676">
    <property type="term" value="F:nucleic acid binding"/>
    <property type="evidence" value="ECO:0007669"/>
    <property type="project" value="InterPro"/>
</dbReference>
<dbReference type="EMBL" id="VISQ01000001">
    <property type="protein sequence ID" value="TVZ70453.1"/>
    <property type="molecule type" value="Genomic_DNA"/>
</dbReference>
<dbReference type="SMART" id="SM00479">
    <property type="entry name" value="EXOIII"/>
    <property type="match status" value="1"/>
</dbReference>
<evidence type="ECO:0000256" key="1">
    <source>
        <dbReference type="ARBA" id="ARBA00022722"/>
    </source>
</evidence>
<keyword evidence="1" id="KW-0540">Nuclease</keyword>
<proteinExistence type="predicted"/>
<dbReference type="GO" id="GO:0008408">
    <property type="term" value="F:3'-5' exonuclease activity"/>
    <property type="evidence" value="ECO:0007669"/>
    <property type="project" value="TreeGrafter"/>
</dbReference>
<feature type="domain" description="Exonuclease" evidence="4">
    <location>
        <begin position="52"/>
        <end position="225"/>
    </location>
</feature>
<evidence type="ECO:0000256" key="2">
    <source>
        <dbReference type="ARBA" id="ARBA00022801"/>
    </source>
</evidence>
<evidence type="ECO:0000256" key="3">
    <source>
        <dbReference type="ARBA" id="ARBA00022839"/>
    </source>
</evidence>
<gene>
    <name evidence="5" type="ORF">FHU10_3026</name>
</gene>
<evidence type="ECO:0000313" key="5">
    <source>
        <dbReference type="EMBL" id="TVZ70453.1"/>
    </source>
</evidence>
<accession>A0A542BTX3</accession>
<dbReference type="Gene3D" id="3.30.420.10">
    <property type="entry name" value="Ribonuclease H-like superfamily/Ribonuclease H"/>
    <property type="match status" value="1"/>
</dbReference>
<dbReference type="AlphaFoldDB" id="A0A542BTX3"/>
<dbReference type="PANTHER" id="PTHR30231:SF4">
    <property type="entry name" value="PROTEIN NEN2"/>
    <property type="match status" value="1"/>
</dbReference>
<comment type="caution">
    <text evidence="5">The sequence shown here is derived from an EMBL/GenBank/DDBJ whole genome shotgun (WGS) entry which is preliminary data.</text>
</comment>
<dbReference type="Pfam" id="PF00929">
    <property type="entry name" value="RNase_T"/>
    <property type="match status" value="1"/>
</dbReference>
<protein>
    <submittedName>
        <fullName evidence="5">DNA polymerase-3 subunit epsilon</fullName>
    </submittedName>
</protein>
<evidence type="ECO:0000259" key="4">
    <source>
        <dbReference type="SMART" id="SM00479"/>
    </source>
</evidence>
<dbReference type="InterPro" id="IPR013520">
    <property type="entry name" value="Ribonucl_H"/>
</dbReference>
<dbReference type="OrthoDB" id="5497329at2"/>
<reference evidence="5" key="2">
    <citation type="submission" date="2019-08" db="EMBL/GenBank/DDBJ databases">
        <title>Investigation of anaerobic lignin degradation for improved lignocellulosic biofuels.</title>
        <authorList>
            <person name="Deangelis K.PhD."/>
        </authorList>
    </citation>
    <scope>NUCLEOTIDE SEQUENCE [LARGE SCALE GENOMIC DNA]</scope>
    <source>
        <strain evidence="5">128R</strain>
    </source>
</reference>
<keyword evidence="3" id="KW-0269">Exonuclease</keyword>
<sequence>MLTYCLNYFSPLSTLARARQYYRRRHVGLPAMLDALLVSPLPKTDCPISQLSILSLDFETTGLDGRKDHILSIGSVVLKEGVIELGSAQHNYVNQPDVVKAETAVINQLMPEQLAAGQPLDELMSALFERMVGQILLAHGSTVERRFIDAYLYNRFGLPPLPLPWLDTLTIGQRRQRRQRSLETDFRLSSLRQQVGLPDYPAHDALFDAVAAAELLLAFSTRLIAERPMSLAALLHLQGNKLIY</sequence>
<reference evidence="5" key="1">
    <citation type="submission" date="2019-06" db="EMBL/GenBank/DDBJ databases">
        <authorList>
            <person name="Deangelis K."/>
            <person name="Huntemann M."/>
            <person name="Clum A."/>
            <person name="Pillay M."/>
            <person name="Palaniappan K."/>
            <person name="Varghese N."/>
            <person name="Mikhailova N."/>
            <person name="Stamatis D."/>
            <person name="Reddy T."/>
            <person name="Daum C."/>
            <person name="Shapiro N."/>
            <person name="Ivanova N."/>
            <person name="Kyrpides N."/>
            <person name="Woyke T."/>
        </authorList>
    </citation>
    <scope>NUCLEOTIDE SEQUENCE [LARGE SCALE GENOMIC DNA]</scope>
    <source>
        <strain evidence="5">128R</strain>
    </source>
</reference>
<dbReference type="CDD" id="cd06127">
    <property type="entry name" value="DEDDh"/>
    <property type="match status" value="1"/>
</dbReference>
<dbReference type="InterPro" id="IPR012337">
    <property type="entry name" value="RNaseH-like_sf"/>
</dbReference>
<dbReference type="SUPFAM" id="SSF53098">
    <property type="entry name" value="Ribonuclease H-like"/>
    <property type="match status" value="1"/>
</dbReference>
<dbReference type="PANTHER" id="PTHR30231">
    <property type="entry name" value="DNA POLYMERASE III SUBUNIT EPSILON"/>
    <property type="match status" value="1"/>
</dbReference>